<reference evidence="1" key="1">
    <citation type="submission" date="2018-05" db="EMBL/GenBank/DDBJ databases">
        <authorList>
            <person name="Lanie J.A."/>
            <person name="Ng W.-L."/>
            <person name="Kazmierczak K.M."/>
            <person name="Andrzejewski T.M."/>
            <person name="Davidsen T.M."/>
            <person name="Wayne K.J."/>
            <person name="Tettelin H."/>
            <person name="Glass J.I."/>
            <person name="Rusch D."/>
            <person name="Podicherti R."/>
            <person name="Tsui H.-C.T."/>
            <person name="Winkler M.E."/>
        </authorList>
    </citation>
    <scope>NUCLEOTIDE SEQUENCE</scope>
</reference>
<accession>A0A382D775</accession>
<organism evidence="1">
    <name type="scientific">marine metagenome</name>
    <dbReference type="NCBI Taxonomy" id="408172"/>
    <lineage>
        <taxon>unclassified sequences</taxon>
        <taxon>metagenomes</taxon>
        <taxon>ecological metagenomes</taxon>
    </lineage>
</organism>
<dbReference type="EMBL" id="UINC01037829">
    <property type="protein sequence ID" value="SVB33904.1"/>
    <property type="molecule type" value="Genomic_DNA"/>
</dbReference>
<gene>
    <name evidence="1" type="ORF">METZ01_LOCUS186758</name>
</gene>
<feature type="non-terminal residue" evidence="1">
    <location>
        <position position="1"/>
    </location>
</feature>
<name>A0A382D775_9ZZZZ</name>
<protein>
    <submittedName>
        <fullName evidence="1">Uncharacterized protein</fullName>
    </submittedName>
</protein>
<dbReference type="SUPFAM" id="SSF51735">
    <property type="entry name" value="NAD(P)-binding Rossmann-fold domains"/>
    <property type="match status" value="1"/>
</dbReference>
<proteinExistence type="predicted"/>
<dbReference type="AlphaFoldDB" id="A0A382D775"/>
<sequence length="32" mass="3491">VLVTGATGKVGQTFLRRFLGDEAWSDARVRAL</sequence>
<feature type="non-terminal residue" evidence="1">
    <location>
        <position position="32"/>
    </location>
</feature>
<dbReference type="InterPro" id="IPR036291">
    <property type="entry name" value="NAD(P)-bd_dom_sf"/>
</dbReference>
<evidence type="ECO:0000313" key="1">
    <source>
        <dbReference type="EMBL" id="SVB33904.1"/>
    </source>
</evidence>